<comment type="caution">
    <text evidence="8">The sequence shown here is derived from an EMBL/GenBank/DDBJ whole genome shotgun (WGS) entry which is preliminary data.</text>
</comment>
<comment type="subcellular location">
    <subcellularLocation>
        <location evidence="1">Nucleus</location>
    </subcellularLocation>
</comment>
<dbReference type="OrthoDB" id="76445at2759"/>
<dbReference type="PANTHER" id="PTHR23238">
    <property type="entry name" value="RNA BINDING PROTEIN"/>
    <property type="match status" value="1"/>
</dbReference>
<dbReference type="STRING" id="6689.A0A423TPX9"/>
<accession>A0A423TPX9</accession>
<feature type="compositionally biased region" description="Polar residues" evidence="5">
    <location>
        <begin position="94"/>
        <end position="128"/>
    </location>
</feature>
<keyword evidence="6" id="KW-0812">Transmembrane</keyword>
<name>A0A423TPX9_PENVA</name>
<feature type="compositionally biased region" description="Basic and acidic residues" evidence="5">
    <location>
        <begin position="184"/>
        <end position="195"/>
    </location>
</feature>
<feature type="compositionally biased region" description="Pro residues" evidence="5">
    <location>
        <begin position="65"/>
        <end position="80"/>
    </location>
</feature>
<dbReference type="GO" id="GO:0005634">
    <property type="term" value="C:nucleus"/>
    <property type="evidence" value="ECO:0007669"/>
    <property type="project" value="UniProtKB-SubCell"/>
</dbReference>
<dbReference type="SUPFAM" id="SSF54928">
    <property type="entry name" value="RNA-binding domain, RBD"/>
    <property type="match status" value="1"/>
</dbReference>
<keyword evidence="6" id="KW-1133">Transmembrane helix</keyword>
<reference evidence="8 9" key="2">
    <citation type="submission" date="2019-01" db="EMBL/GenBank/DDBJ databases">
        <title>The decoding of complex shrimp genome reveals the adaptation for benthos swimmer, frequently molting mechanism and breeding impact on genome.</title>
        <authorList>
            <person name="Sun Y."/>
            <person name="Gao Y."/>
            <person name="Yu Y."/>
        </authorList>
    </citation>
    <scope>NUCLEOTIDE SEQUENCE [LARGE SCALE GENOMIC DNA]</scope>
    <source>
        <tissue evidence="8">Muscle</tissue>
    </source>
</reference>
<reference evidence="8 9" key="1">
    <citation type="submission" date="2018-04" db="EMBL/GenBank/DDBJ databases">
        <authorList>
            <person name="Zhang X."/>
            <person name="Yuan J."/>
            <person name="Li F."/>
            <person name="Xiang J."/>
        </authorList>
    </citation>
    <scope>NUCLEOTIDE SEQUENCE [LARGE SCALE GENOMIC DNA]</scope>
    <source>
        <tissue evidence="8">Muscle</tissue>
    </source>
</reference>
<organism evidence="8 9">
    <name type="scientific">Penaeus vannamei</name>
    <name type="common">Whiteleg shrimp</name>
    <name type="synonym">Litopenaeus vannamei</name>
    <dbReference type="NCBI Taxonomy" id="6689"/>
    <lineage>
        <taxon>Eukaryota</taxon>
        <taxon>Metazoa</taxon>
        <taxon>Ecdysozoa</taxon>
        <taxon>Arthropoda</taxon>
        <taxon>Crustacea</taxon>
        <taxon>Multicrustacea</taxon>
        <taxon>Malacostraca</taxon>
        <taxon>Eumalacostraca</taxon>
        <taxon>Eucarida</taxon>
        <taxon>Decapoda</taxon>
        <taxon>Dendrobranchiata</taxon>
        <taxon>Penaeoidea</taxon>
        <taxon>Penaeidae</taxon>
        <taxon>Penaeus</taxon>
    </lineage>
</organism>
<sequence>MYFQNTVTAVALVLVAMVVMVVLLIPPHLRPQHSPTTAKLRGILYPSSTRLLAGTSSLRSTPFIQCPPPQGGYGHPPPTQAPVQSAPGGGGYSSYEQNSTYGSGSYGQTPASTAYGSQPNANFSTPPAQGNFGGPPPTQGGYGGGPPSGGSYGGPPSSNGNYGGQGGGYNKSGGGSYGSSRYDGGGRGDRSRDSELVTQEDTIFVSGMPDHATEDDIKDHFGSIGIIKMDRKTQRPKIWMYKDKATGRMKGECTVTFDDPYTAKSAIQWFDGKAFMGSNIK</sequence>
<feature type="compositionally biased region" description="Gly residues" evidence="5">
    <location>
        <begin position="140"/>
        <end position="153"/>
    </location>
</feature>
<dbReference type="InterPro" id="IPR034870">
    <property type="entry name" value="TET_fam"/>
</dbReference>
<feature type="transmembrane region" description="Helical" evidence="6">
    <location>
        <begin position="6"/>
        <end position="25"/>
    </location>
</feature>
<dbReference type="InterPro" id="IPR000504">
    <property type="entry name" value="RRM_dom"/>
</dbReference>
<dbReference type="EMBL" id="QCYY01001370">
    <property type="protein sequence ID" value="ROT78514.1"/>
    <property type="molecule type" value="Genomic_DNA"/>
</dbReference>
<proteinExistence type="predicted"/>
<dbReference type="GO" id="GO:0003723">
    <property type="term" value="F:RNA binding"/>
    <property type="evidence" value="ECO:0007669"/>
    <property type="project" value="UniProtKB-UniRule"/>
</dbReference>
<protein>
    <submittedName>
        <fullName evidence="8">RNA-binding protein cabeza</fullName>
    </submittedName>
</protein>
<feature type="region of interest" description="Disordered" evidence="5">
    <location>
        <begin position="59"/>
        <end position="197"/>
    </location>
</feature>
<gene>
    <name evidence="8" type="ORF">C7M84_002769</name>
</gene>
<evidence type="ECO:0000313" key="8">
    <source>
        <dbReference type="EMBL" id="ROT78514.1"/>
    </source>
</evidence>
<dbReference type="CDD" id="cd12534">
    <property type="entry name" value="RRM_SARFH"/>
    <property type="match status" value="1"/>
</dbReference>
<keyword evidence="2 4" id="KW-0694">RNA-binding</keyword>
<keyword evidence="6" id="KW-0472">Membrane</keyword>
<dbReference type="Pfam" id="PF00076">
    <property type="entry name" value="RRM_1"/>
    <property type="match status" value="1"/>
</dbReference>
<evidence type="ECO:0000313" key="9">
    <source>
        <dbReference type="Proteomes" id="UP000283509"/>
    </source>
</evidence>
<dbReference type="Proteomes" id="UP000283509">
    <property type="component" value="Unassembled WGS sequence"/>
</dbReference>
<keyword evidence="9" id="KW-1185">Reference proteome</keyword>
<dbReference type="InterPro" id="IPR012677">
    <property type="entry name" value="Nucleotide-bd_a/b_plait_sf"/>
</dbReference>
<evidence type="ECO:0000256" key="2">
    <source>
        <dbReference type="ARBA" id="ARBA00022884"/>
    </source>
</evidence>
<evidence type="ECO:0000256" key="1">
    <source>
        <dbReference type="ARBA" id="ARBA00004123"/>
    </source>
</evidence>
<dbReference type="PROSITE" id="PS50102">
    <property type="entry name" value="RRM"/>
    <property type="match status" value="1"/>
</dbReference>
<evidence type="ECO:0000256" key="3">
    <source>
        <dbReference type="ARBA" id="ARBA00023242"/>
    </source>
</evidence>
<dbReference type="SMART" id="SM00360">
    <property type="entry name" value="RRM"/>
    <property type="match status" value="1"/>
</dbReference>
<evidence type="ECO:0000256" key="5">
    <source>
        <dbReference type="SAM" id="MobiDB-lite"/>
    </source>
</evidence>
<dbReference type="GO" id="GO:0006355">
    <property type="term" value="P:regulation of DNA-templated transcription"/>
    <property type="evidence" value="ECO:0007669"/>
    <property type="project" value="InterPro"/>
</dbReference>
<dbReference type="Gene3D" id="3.30.70.330">
    <property type="match status" value="1"/>
</dbReference>
<feature type="non-terminal residue" evidence="8">
    <location>
        <position position="281"/>
    </location>
</feature>
<dbReference type="AlphaFoldDB" id="A0A423TPX9"/>
<feature type="domain" description="RRM" evidence="7">
    <location>
        <begin position="201"/>
        <end position="281"/>
    </location>
</feature>
<feature type="compositionally biased region" description="Gly residues" evidence="5">
    <location>
        <begin position="161"/>
        <end position="177"/>
    </location>
</feature>
<dbReference type="InterPro" id="IPR035979">
    <property type="entry name" value="RBD_domain_sf"/>
</dbReference>
<evidence type="ECO:0000256" key="4">
    <source>
        <dbReference type="PROSITE-ProRule" id="PRU00176"/>
    </source>
</evidence>
<keyword evidence="3" id="KW-0539">Nucleus</keyword>
<evidence type="ECO:0000259" key="7">
    <source>
        <dbReference type="PROSITE" id="PS50102"/>
    </source>
</evidence>
<evidence type="ECO:0000256" key="6">
    <source>
        <dbReference type="SAM" id="Phobius"/>
    </source>
</evidence>